<evidence type="ECO:0000256" key="4">
    <source>
        <dbReference type="ARBA" id="ARBA00022840"/>
    </source>
</evidence>
<proteinExistence type="inferred from homology"/>
<dbReference type="Pfam" id="PF08352">
    <property type="entry name" value="oligo_HPY"/>
    <property type="match status" value="1"/>
</dbReference>
<sequence>MDVSGVTRVYRRGGLFGRGREVHALRGVDLQVRAGERVGIVGESGSGKSTLLRIIAGLDGPTSGHVSVDGHRVRSKADLRRVRERLQLVFQDPVGSLDPRMTVADIVGEPLRGLDRPGGRERVEELLTAVGLRPDVGERYPHQFSGGERQRISIARALAPSPRILLADEPVSALDVSVRAQVLRLLSDLVDDFGLTLILVSHDLSVIRHVCDRVLVMRDGEVVEAGSAIDVYEAPTHPYTRRLVGSIPTLDRALHGVDATMLARAPESAQASRHVVRGREGER</sequence>
<evidence type="ECO:0000256" key="2">
    <source>
        <dbReference type="ARBA" id="ARBA00022448"/>
    </source>
</evidence>
<reference evidence="7" key="1">
    <citation type="journal article" date="2019" name="Int. J. Syst. Evol. Microbiol.">
        <title>The Global Catalogue of Microorganisms (GCM) 10K type strain sequencing project: providing services to taxonomists for standard genome sequencing and annotation.</title>
        <authorList>
            <consortium name="The Broad Institute Genomics Platform"/>
            <consortium name="The Broad Institute Genome Sequencing Center for Infectious Disease"/>
            <person name="Wu L."/>
            <person name="Ma J."/>
        </authorList>
    </citation>
    <scope>NUCLEOTIDE SEQUENCE [LARGE SCALE GENOMIC DNA]</scope>
    <source>
        <strain evidence="7">NBRC 113072</strain>
    </source>
</reference>
<evidence type="ECO:0000259" key="5">
    <source>
        <dbReference type="PROSITE" id="PS50893"/>
    </source>
</evidence>
<comment type="similarity">
    <text evidence="1">Belongs to the ABC transporter superfamily.</text>
</comment>
<gene>
    <name evidence="6" type="ORF">GCM10025883_13160</name>
</gene>
<dbReference type="Proteomes" id="UP001157126">
    <property type="component" value="Unassembled WGS sequence"/>
</dbReference>
<dbReference type="InterPro" id="IPR050319">
    <property type="entry name" value="ABC_transp_ATP-bind"/>
</dbReference>
<protein>
    <submittedName>
        <fullName evidence="6">ABC transporter ATP-binding protein</fullName>
    </submittedName>
</protein>
<dbReference type="CDD" id="cd03257">
    <property type="entry name" value="ABC_NikE_OppD_transporters"/>
    <property type="match status" value="1"/>
</dbReference>
<dbReference type="Pfam" id="PF00005">
    <property type="entry name" value="ABC_tran"/>
    <property type="match status" value="1"/>
</dbReference>
<comment type="caution">
    <text evidence="6">The sequence shown here is derived from an EMBL/GenBank/DDBJ whole genome shotgun (WGS) entry which is preliminary data.</text>
</comment>
<dbReference type="InterPro" id="IPR013563">
    <property type="entry name" value="Oligopep_ABC_C"/>
</dbReference>
<dbReference type="Gene3D" id="3.40.50.300">
    <property type="entry name" value="P-loop containing nucleotide triphosphate hydrolases"/>
    <property type="match status" value="1"/>
</dbReference>
<dbReference type="InterPro" id="IPR003439">
    <property type="entry name" value="ABC_transporter-like_ATP-bd"/>
</dbReference>
<dbReference type="SUPFAM" id="SSF52540">
    <property type="entry name" value="P-loop containing nucleoside triphosphate hydrolases"/>
    <property type="match status" value="1"/>
</dbReference>
<dbReference type="SMART" id="SM00382">
    <property type="entry name" value="AAA"/>
    <property type="match status" value="1"/>
</dbReference>
<dbReference type="PROSITE" id="PS00211">
    <property type="entry name" value="ABC_TRANSPORTER_1"/>
    <property type="match status" value="1"/>
</dbReference>
<dbReference type="PANTHER" id="PTHR43776">
    <property type="entry name" value="TRANSPORT ATP-BINDING PROTEIN"/>
    <property type="match status" value="1"/>
</dbReference>
<evidence type="ECO:0000256" key="1">
    <source>
        <dbReference type="ARBA" id="ARBA00005417"/>
    </source>
</evidence>
<dbReference type="InterPro" id="IPR027417">
    <property type="entry name" value="P-loop_NTPase"/>
</dbReference>
<keyword evidence="4 6" id="KW-0067">ATP-binding</keyword>
<dbReference type="GO" id="GO:0005524">
    <property type="term" value="F:ATP binding"/>
    <property type="evidence" value="ECO:0007669"/>
    <property type="project" value="UniProtKB-KW"/>
</dbReference>
<keyword evidence="2" id="KW-0813">Transport</keyword>
<keyword evidence="7" id="KW-1185">Reference proteome</keyword>
<organism evidence="6 7">
    <name type="scientific">Mobilicoccus caccae</name>
    <dbReference type="NCBI Taxonomy" id="1859295"/>
    <lineage>
        <taxon>Bacteria</taxon>
        <taxon>Bacillati</taxon>
        <taxon>Actinomycetota</taxon>
        <taxon>Actinomycetes</taxon>
        <taxon>Micrococcales</taxon>
        <taxon>Dermatophilaceae</taxon>
        <taxon>Mobilicoccus</taxon>
    </lineage>
</organism>
<feature type="domain" description="ABC transporter" evidence="5">
    <location>
        <begin position="1"/>
        <end position="244"/>
    </location>
</feature>
<name>A0ABQ6IQ90_9MICO</name>
<dbReference type="InterPro" id="IPR017871">
    <property type="entry name" value="ABC_transporter-like_CS"/>
</dbReference>
<accession>A0ABQ6IQ90</accession>
<evidence type="ECO:0000256" key="3">
    <source>
        <dbReference type="ARBA" id="ARBA00022741"/>
    </source>
</evidence>
<evidence type="ECO:0000313" key="7">
    <source>
        <dbReference type="Proteomes" id="UP001157126"/>
    </source>
</evidence>
<dbReference type="PROSITE" id="PS50893">
    <property type="entry name" value="ABC_TRANSPORTER_2"/>
    <property type="match status" value="1"/>
</dbReference>
<dbReference type="InterPro" id="IPR003593">
    <property type="entry name" value="AAA+_ATPase"/>
</dbReference>
<dbReference type="PANTHER" id="PTHR43776:SF7">
    <property type="entry name" value="D,D-DIPEPTIDE TRANSPORT ATP-BINDING PROTEIN DDPF-RELATED"/>
    <property type="match status" value="1"/>
</dbReference>
<keyword evidence="3" id="KW-0547">Nucleotide-binding</keyword>
<dbReference type="EMBL" id="BSUO01000001">
    <property type="protein sequence ID" value="GMA39271.1"/>
    <property type="molecule type" value="Genomic_DNA"/>
</dbReference>
<evidence type="ECO:0000313" key="6">
    <source>
        <dbReference type="EMBL" id="GMA39271.1"/>
    </source>
</evidence>